<keyword evidence="4" id="KW-1185">Reference proteome</keyword>
<dbReference type="SUPFAM" id="SSF53474">
    <property type="entry name" value="alpha/beta-Hydrolases"/>
    <property type="match status" value="1"/>
</dbReference>
<name>A0ABZ2PKW1_9NOCA</name>
<dbReference type="RefSeq" id="WP_338890778.1">
    <property type="nucleotide sequence ID" value="NZ_CP147846.1"/>
</dbReference>
<protein>
    <submittedName>
        <fullName evidence="3">Alpha/beta fold hydrolase</fullName>
    </submittedName>
</protein>
<evidence type="ECO:0000313" key="3">
    <source>
        <dbReference type="EMBL" id="WXG69789.1"/>
    </source>
</evidence>
<sequence>MHRTVVIAGLAGVLVLASGGSSHAEPPDSFPEAVLYSVVHPGAKLLGVNDFECRPSAEHPEPIVLVHGFLENSYDNWASLAPRLADEGYCVFALDYGAYEGIPFGGLGSIADSAAELSTFVDAVTAATGASTVSIVGHSKGGTVPRYYVEYLGGADRVSKIVALSPPNYPTPGPPVDDALAGLNSPVDTVPGVQYTVIVTRYDQVVPYQASLLTGPGARNVVIQDLCPANTVEHTGISYDPVAQQLVFDALVGGDLDAATC</sequence>
<dbReference type="InterPro" id="IPR000073">
    <property type="entry name" value="AB_hydrolase_1"/>
</dbReference>
<evidence type="ECO:0000256" key="1">
    <source>
        <dbReference type="SAM" id="SignalP"/>
    </source>
</evidence>
<evidence type="ECO:0000313" key="4">
    <source>
        <dbReference type="Proteomes" id="UP001432000"/>
    </source>
</evidence>
<feature type="chain" id="PRO_5046567568" evidence="1">
    <location>
        <begin position="25"/>
        <end position="261"/>
    </location>
</feature>
<dbReference type="GO" id="GO:0016787">
    <property type="term" value="F:hydrolase activity"/>
    <property type="evidence" value="ECO:0007669"/>
    <property type="project" value="UniProtKB-KW"/>
</dbReference>
<accession>A0ABZ2PKW1</accession>
<dbReference type="InterPro" id="IPR002918">
    <property type="entry name" value="Lipase_EstA/Esterase_EstB"/>
</dbReference>
<proteinExistence type="predicted"/>
<feature type="signal peptide" evidence="1">
    <location>
        <begin position="1"/>
        <end position="24"/>
    </location>
</feature>
<evidence type="ECO:0000259" key="2">
    <source>
        <dbReference type="Pfam" id="PF00561"/>
    </source>
</evidence>
<dbReference type="PANTHER" id="PTHR32015:SF1">
    <property type="entry name" value="LIPASE"/>
    <property type="match status" value="1"/>
</dbReference>
<dbReference type="PANTHER" id="PTHR32015">
    <property type="entry name" value="FASTING INDUCED LIPASE"/>
    <property type="match status" value="1"/>
</dbReference>
<feature type="domain" description="AB hydrolase-1" evidence="2">
    <location>
        <begin position="62"/>
        <end position="175"/>
    </location>
</feature>
<reference evidence="3 4" key="1">
    <citation type="submission" date="2024-03" db="EMBL/GenBank/DDBJ databases">
        <title>Natural products discovery in diverse microorganisms through a two-stage MS feature dereplication strategy.</title>
        <authorList>
            <person name="Zhang R."/>
        </authorList>
    </citation>
    <scope>NUCLEOTIDE SEQUENCE [LARGE SCALE GENOMIC DNA]</scope>
    <source>
        <strain evidence="3 4">18930</strain>
    </source>
</reference>
<dbReference type="Gene3D" id="3.40.50.1820">
    <property type="entry name" value="alpha/beta hydrolase"/>
    <property type="match status" value="1"/>
</dbReference>
<dbReference type="InterPro" id="IPR029058">
    <property type="entry name" value="AB_hydrolase_fold"/>
</dbReference>
<keyword evidence="1" id="KW-0732">Signal</keyword>
<dbReference type="Pfam" id="PF00561">
    <property type="entry name" value="Abhydrolase_1"/>
    <property type="match status" value="1"/>
</dbReference>
<dbReference type="EMBL" id="CP147846">
    <property type="protein sequence ID" value="WXG69789.1"/>
    <property type="molecule type" value="Genomic_DNA"/>
</dbReference>
<keyword evidence="3" id="KW-0378">Hydrolase</keyword>
<gene>
    <name evidence="3" type="ORF">WDS16_04350</name>
</gene>
<dbReference type="Proteomes" id="UP001432000">
    <property type="component" value="Chromosome"/>
</dbReference>
<organism evidence="3 4">
    <name type="scientific">Rhodococcus sovatensis</name>
    <dbReference type="NCBI Taxonomy" id="1805840"/>
    <lineage>
        <taxon>Bacteria</taxon>
        <taxon>Bacillati</taxon>
        <taxon>Actinomycetota</taxon>
        <taxon>Actinomycetes</taxon>
        <taxon>Mycobacteriales</taxon>
        <taxon>Nocardiaceae</taxon>
        <taxon>Rhodococcus</taxon>
    </lineage>
</organism>